<feature type="transmembrane region" description="Helical" evidence="8">
    <location>
        <begin position="450"/>
        <end position="470"/>
    </location>
</feature>
<dbReference type="PANTHER" id="PTHR48020">
    <property type="entry name" value="PROTON MYO-INOSITOL COTRANSPORTER"/>
    <property type="match status" value="1"/>
</dbReference>
<geneLocation type="plasmid" evidence="10">
    <name>pNSL1</name>
</geneLocation>
<dbReference type="EMBL" id="KJ605395">
    <property type="protein sequence ID" value="AIU93761.1"/>
    <property type="molecule type" value="Genomic_DNA"/>
</dbReference>
<reference evidence="10" key="1">
    <citation type="submission" date="2014-03" db="EMBL/GenBank/DDBJ databases">
        <authorList>
            <person name="Zhang G."/>
            <person name="Zhu L."/>
            <person name="Fang P."/>
        </authorList>
    </citation>
    <scope>NUCLEOTIDE SEQUENCE</scope>
    <source>
        <strain evidence="10">NS1</strain>
        <plasmid evidence="10">pNSL1</plasmid>
    </source>
</reference>
<feature type="domain" description="Major facilitator superfamily (MFS) profile" evidence="9">
    <location>
        <begin position="92"/>
        <end position="505"/>
    </location>
</feature>
<dbReference type="AlphaFoldDB" id="A0A097SQF5"/>
<dbReference type="InterPro" id="IPR005829">
    <property type="entry name" value="Sugar_transporter_CS"/>
</dbReference>
<comment type="subcellular location">
    <subcellularLocation>
        <location evidence="1">Cell membrane</location>
        <topology evidence="1">Multi-pass membrane protein</topology>
    </subcellularLocation>
</comment>
<dbReference type="InterPro" id="IPR036259">
    <property type="entry name" value="MFS_trans_sf"/>
</dbReference>
<dbReference type="GO" id="GO:0022857">
    <property type="term" value="F:transmembrane transporter activity"/>
    <property type="evidence" value="ECO:0007669"/>
    <property type="project" value="InterPro"/>
</dbReference>
<feature type="transmembrane region" description="Helical" evidence="8">
    <location>
        <begin position="391"/>
        <end position="410"/>
    </location>
</feature>
<keyword evidence="5 8" id="KW-1133">Transmembrane helix</keyword>
<dbReference type="InterPro" id="IPR020846">
    <property type="entry name" value="MFS_dom"/>
</dbReference>
<feature type="transmembrane region" description="Helical" evidence="8">
    <location>
        <begin position="328"/>
        <end position="355"/>
    </location>
</feature>
<proteinExistence type="inferred from homology"/>
<feature type="transmembrane region" description="Helical" evidence="8">
    <location>
        <begin position="482"/>
        <end position="501"/>
    </location>
</feature>
<evidence type="ECO:0000256" key="2">
    <source>
        <dbReference type="ARBA" id="ARBA00010992"/>
    </source>
</evidence>
<feature type="transmembrane region" description="Helical" evidence="8">
    <location>
        <begin position="159"/>
        <end position="177"/>
    </location>
</feature>
<evidence type="ECO:0000256" key="1">
    <source>
        <dbReference type="ARBA" id="ARBA00004651"/>
    </source>
</evidence>
<gene>
    <name evidence="10" type="ORF">LRS1606.327</name>
</gene>
<organism evidence="10">
    <name type="scientific">Rhodococcus sp. NS1</name>
    <dbReference type="NCBI Taxonomy" id="402236"/>
    <lineage>
        <taxon>Bacteria</taxon>
        <taxon>Bacillati</taxon>
        <taxon>Actinomycetota</taxon>
        <taxon>Actinomycetes</taxon>
        <taxon>Mycobacteriales</taxon>
        <taxon>Nocardiaceae</taxon>
        <taxon>Rhodococcus</taxon>
    </lineage>
</organism>
<dbReference type="Gene3D" id="1.20.1250.20">
    <property type="entry name" value="MFS general substrate transporter like domains"/>
    <property type="match status" value="1"/>
</dbReference>
<evidence type="ECO:0000256" key="5">
    <source>
        <dbReference type="ARBA" id="ARBA00022989"/>
    </source>
</evidence>
<feature type="transmembrane region" description="Helical" evidence="8">
    <location>
        <begin position="416"/>
        <end position="438"/>
    </location>
</feature>
<dbReference type="InterPro" id="IPR005828">
    <property type="entry name" value="MFS_sugar_transport-like"/>
</dbReference>
<feature type="transmembrane region" description="Helical" evidence="8">
    <location>
        <begin position="129"/>
        <end position="147"/>
    </location>
</feature>
<dbReference type="PANTHER" id="PTHR48020:SF12">
    <property type="entry name" value="PROTON MYO-INOSITOL COTRANSPORTER"/>
    <property type="match status" value="1"/>
</dbReference>
<dbReference type="PROSITE" id="PS50850">
    <property type="entry name" value="MFS"/>
    <property type="match status" value="1"/>
</dbReference>
<evidence type="ECO:0000313" key="10">
    <source>
        <dbReference type="EMBL" id="AIU93761.1"/>
    </source>
</evidence>
<comment type="similarity">
    <text evidence="2">Belongs to the major facilitator superfamily. Sugar transporter (TC 2.A.1.1) family.</text>
</comment>
<dbReference type="CDD" id="cd17316">
    <property type="entry name" value="MFS_SV2_like"/>
    <property type="match status" value="1"/>
</dbReference>
<evidence type="ECO:0000256" key="7">
    <source>
        <dbReference type="SAM" id="MobiDB-lite"/>
    </source>
</evidence>
<name>A0A097SQF5_9NOCA</name>
<dbReference type="PROSITE" id="PS00216">
    <property type="entry name" value="SUGAR_TRANSPORT_1"/>
    <property type="match status" value="1"/>
</dbReference>
<keyword evidence="3" id="KW-0813">Transport</keyword>
<accession>A0A097SQF5</accession>
<feature type="transmembrane region" description="Helical" evidence="8">
    <location>
        <begin position="220"/>
        <end position="240"/>
    </location>
</feature>
<feature type="transmembrane region" description="Helical" evidence="8">
    <location>
        <begin position="183"/>
        <end position="208"/>
    </location>
</feature>
<evidence type="ECO:0000256" key="4">
    <source>
        <dbReference type="ARBA" id="ARBA00022692"/>
    </source>
</evidence>
<keyword evidence="6 8" id="KW-0472">Membrane</keyword>
<dbReference type="Pfam" id="PF00083">
    <property type="entry name" value="Sugar_tr"/>
    <property type="match status" value="1"/>
</dbReference>
<evidence type="ECO:0000256" key="3">
    <source>
        <dbReference type="ARBA" id="ARBA00022448"/>
    </source>
</evidence>
<dbReference type="InterPro" id="IPR050814">
    <property type="entry name" value="Myo-inositol_Transporter"/>
</dbReference>
<dbReference type="SUPFAM" id="SSF103473">
    <property type="entry name" value="MFS general substrate transporter"/>
    <property type="match status" value="1"/>
</dbReference>
<feature type="transmembrane region" description="Helical" evidence="8">
    <location>
        <begin position="361"/>
        <end position="379"/>
    </location>
</feature>
<sequence>MAAGPSGPVIRGHPRTDSCRLDPIPAPSAHPSMATCSAHDSHPCETSPSAVSTPAPTPRLIHRGLDSPIREKSTMTYSVIDEAPYGKFHRKLVLLSSGGPFLDGYILGNIGVVIVGIQTQLGLTSTELGLVGAAALVGLFLGGLGFGRLTDVIGRKLMYTIDLGAMLVGSLLCLFVQEGWQLIVLRLFLGIAIGADYPIATAMLSEWLPRKERGRCMGMLMAWWFIGASAAYIVGFGLIQLLGDDAWRWVLASAAVPALAIMVARHGTPESPRWLISNGHREQAQENIASALGRPVTEQELDVLAAQEASTGMGFGHAFKKPYGKRTLFVSLFWTCQIIPLFALYTFGPTILAAFNMSDDSILGSLLISLVFLIGLIPAIKLIDRIGRRPLIIWSFALMIIPLTILGLAPGAAIPVVVICFCLYAFFSGGPSILEWAYPTELFPTEIRGTAVGFATSISRIGAAVGTYLLPVGLTHLGLGTTMLLGAGVTLIGLLVCIAWAPETKDRSLQEAAGIHREQPQSLDLSRH</sequence>
<keyword evidence="4 8" id="KW-0812">Transmembrane</keyword>
<evidence type="ECO:0000256" key="6">
    <source>
        <dbReference type="ARBA" id="ARBA00023136"/>
    </source>
</evidence>
<evidence type="ECO:0000256" key="8">
    <source>
        <dbReference type="SAM" id="Phobius"/>
    </source>
</evidence>
<feature type="region of interest" description="Disordered" evidence="7">
    <location>
        <begin position="23"/>
        <end position="65"/>
    </location>
</feature>
<dbReference type="GO" id="GO:0005886">
    <property type="term" value="C:plasma membrane"/>
    <property type="evidence" value="ECO:0007669"/>
    <property type="project" value="UniProtKB-SubCell"/>
</dbReference>
<feature type="transmembrane region" description="Helical" evidence="8">
    <location>
        <begin position="92"/>
        <end position="117"/>
    </location>
</feature>
<protein>
    <recommendedName>
        <fullName evidence="9">Major facilitator superfamily (MFS) profile domain-containing protein</fullName>
    </recommendedName>
</protein>
<evidence type="ECO:0000259" key="9">
    <source>
        <dbReference type="PROSITE" id="PS50850"/>
    </source>
</evidence>
<keyword evidence="10" id="KW-0614">Plasmid</keyword>